<keyword evidence="1" id="KW-0812">Transmembrane</keyword>
<comment type="caution">
    <text evidence="2">The sequence shown here is derived from an EMBL/GenBank/DDBJ whole genome shotgun (WGS) entry which is preliminary data.</text>
</comment>
<evidence type="ECO:0000313" key="3">
    <source>
        <dbReference type="Proteomes" id="UP000245535"/>
    </source>
</evidence>
<feature type="transmembrane region" description="Helical" evidence="1">
    <location>
        <begin position="206"/>
        <end position="226"/>
    </location>
</feature>
<proteinExistence type="predicted"/>
<evidence type="ECO:0000313" key="2">
    <source>
        <dbReference type="EMBL" id="PWJ43223.1"/>
    </source>
</evidence>
<feature type="transmembrane region" description="Helical" evidence="1">
    <location>
        <begin position="156"/>
        <end position="176"/>
    </location>
</feature>
<keyword evidence="1" id="KW-1133">Transmembrane helix</keyword>
<gene>
    <name evidence="2" type="ORF">BC781_102772</name>
</gene>
<keyword evidence="1" id="KW-0472">Membrane</keyword>
<name>A0A315ZDL8_SEDFL</name>
<dbReference type="RefSeq" id="WP_109617591.1">
    <property type="nucleotide sequence ID" value="NZ_QGDO01000002.1"/>
</dbReference>
<dbReference type="EMBL" id="QGDO01000002">
    <property type="protein sequence ID" value="PWJ43223.1"/>
    <property type="molecule type" value="Genomic_DNA"/>
</dbReference>
<reference evidence="2 3" key="1">
    <citation type="submission" date="2018-03" db="EMBL/GenBank/DDBJ databases">
        <title>Genomic Encyclopedia of Archaeal and Bacterial Type Strains, Phase II (KMG-II): from individual species to whole genera.</title>
        <authorList>
            <person name="Goeker M."/>
        </authorList>
    </citation>
    <scope>NUCLEOTIDE SEQUENCE [LARGE SCALE GENOMIC DNA]</scope>
    <source>
        <strain evidence="2 3">DSM 28229</strain>
    </source>
</reference>
<organism evidence="2 3">
    <name type="scientific">Sediminitomix flava</name>
    <dbReference type="NCBI Taxonomy" id="379075"/>
    <lineage>
        <taxon>Bacteria</taxon>
        <taxon>Pseudomonadati</taxon>
        <taxon>Bacteroidota</taxon>
        <taxon>Cytophagia</taxon>
        <taxon>Cytophagales</taxon>
        <taxon>Flammeovirgaceae</taxon>
        <taxon>Sediminitomix</taxon>
    </lineage>
</organism>
<dbReference type="PANTHER" id="PTHR34219:SF3">
    <property type="entry name" value="BLL7967 PROTEIN"/>
    <property type="match status" value="1"/>
</dbReference>
<feature type="transmembrane region" description="Helical" evidence="1">
    <location>
        <begin position="12"/>
        <end position="37"/>
    </location>
</feature>
<accession>A0A315ZDL8</accession>
<dbReference type="AlphaFoldDB" id="A0A315ZDL8"/>
<dbReference type="InterPro" id="IPR005625">
    <property type="entry name" value="PepSY-ass_TM"/>
</dbReference>
<keyword evidence="3" id="KW-1185">Reference proteome</keyword>
<dbReference type="Proteomes" id="UP000245535">
    <property type="component" value="Unassembled WGS sequence"/>
</dbReference>
<sequence>MKKYTFKQLCADLHLWLGIATSLVLVVVCFSGTIYTYEAEIKAFFDRKVATVQSTEAPVKTIDKLLGNYTNNETVFSVKIPADNEMAYLFNIATKEEIEEAKNSKERRRRVGGMYYVDQHSGETLGSPNPKVAKSMTTLMMLHRHLLLGWDIGRPIVGWSTIIFILISLTGFVLWLPKKWKQIKQGLTFKKNAGWKRINYDLHNVLGFYSLILILIMAITGPFWSFDWYRTGVVKTLTGKEKMSRGGKPKVKPQESKAVMTIAYEEILEKANQELDYEGDVQLSFPSKKAPYVSVRKTNRASFFSVPFTDQLYYDTQGELLKADLFKNKDFGAKVMSLFKAIHLGYVFSGFSKLLYFISCLIATSLPITGIIIWVNKLKKKKKRKQLA</sequence>
<feature type="transmembrane region" description="Helical" evidence="1">
    <location>
        <begin position="354"/>
        <end position="375"/>
    </location>
</feature>
<protein>
    <submittedName>
        <fullName evidence="2">Putative iron-regulated membrane protein</fullName>
    </submittedName>
</protein>
<dbReference type="Pfam" id="PF03929">
    <property type="entry name" value="PepSY_TM"/>
    <property type="match status" value="1"/>
</dbReference>
<dbReference type="PANTHER" id="PTHR34219">
    <property type="entry name" value="IRON-REGULATED INNER MEMBRANE PROTEIN-RELATED"/>
    <property type="match status" value="1"/>
</dbReference>
<dbReference type="OrthoDB" id="111691at2"/>
<evidence type="ECO:0000256" key="1">
    <source>
        <dbReference type="SAM" id="Phobius"/>
    </source>
</evidence>